<dbReference type="InterPro" id="IPR029479">
    <property type="entry name" value="Nitroreductase"/>
</dbReference>
<feature type="domain" description="Nitroreductase" evidence="4">
    <location>
        <begin position="34"/>
        <end position="198"/>
    </location>
</feature>
<evidence type="ECO:0000256" key="3">
    <source>
        <dbReference type="ARBA" id="ARBA00023002"/>
    </source>
</evidence>
<sequence length="233" mass="25561">MIAPEQAVPTAADLDGFPAGVAVNETLHTIGTARAMRRLRPDPVPDELIRALVWAGTRAASPNNSQLWRFVVVRDPDRRAAIGAALERFVRWIDSLGEPADDGDAHIRAEARHLVVNVAQAPVLLFVCAEHSYPERGPDPRYLWAAVNTASQNVLVAARSLGLGATLTMMQVGNEQGVRDALGLPDDVHIGTMIPVGWPDRPFGPARRLPLDDVIHHDRWRGRGRVQDERDPQ</sequence>
<dbReference type="InterPro" id="IPR050627">
    <property type="entry name" value="Nitroreductase/BluB"/>
</dbReference>
<dbReference type="Pfam" id="PF00881">
    <property type="entry name" value="Nitroreductase"/>
    <property type="match status" value="1"/>
</dbReference>
<dbReference type="RefSeq" id="WP_111863685.1">
    <property type="nucleotide sequence ID" value="NZ_QLYX01000002.1"/>
</dbReference>
<accession>A0A365HBP0</accession>
<dbReference type="AlphaFoldDB" id="A0A365HBP0"/>
<name>A0A365HBP0_9ACTN</name>
<dbReference type="Proteomes" id="UP000251891">
    <property type="component" value="Unassembled WGS sequence"/>
</dbReference>
<evidence type="ECO:0000256" key="2">
    <source>
        <dbReference type="ARBA" id="ARBA00022643"/>
    </source>
</evidence>
<dbReference type="CDD" id="cd02062">
    <property type="entry name" value="Nitro_FMN_reductase"/>
    <property type="match status" value="1"/>
</dbReference>
<dbReference type="PANTHER" id="PTHR23026">
    <property type="entry name" value="NADPH NITROREDUCTASE"/>
    <property type="match status" value="1"/>
</dbReference>
<reference evidence="5 6" key="1">
    <citation type="submission" date="2018-06" db="EMBL/GenBank/DDBJ databases">
        <title>Actinomadura craniellae sp. nov. isolated from marine sponge Craniella sp.</title>
        <authorList>
            <person name="Li L."/>
            <person name="Xu Q.H."/>
            <person name="Lin H.W."/>
            <person name="Lu Y.H."/>
        </authorList>
    </citation>
    <scope>NUCLEOTIDE SEQUENCE [LARGE SCALE GENOMIC DNA]</scope>
    <source>
        <strain evidence="5 6">LHW63021</strain>
    </source>
</reference>
<dbReference type="Gene3D" id="3.40.109.10">
    <property type="entry name" value="NADH Oxidase"/>
    <property type="match status" value="1"/>
</dbReference>
<keyword evidence="3" id="KW-0560">Oxidoreductase</keyword>
<comment type="caution">
    <text evidence="5">The sequence shown here is derived from an EMBL/GenBank/DDBJ whole genome shotgun (WGS) entry which is preliminary data.</text>
</comment>
<evidence type="ECO:0000259" key="4">
    <source>
        <dbReference type="Pfam" id="PF00881"/>
    </source>
</evidence>
<dbReference type="GO" id="GO:0016491">
    <property type="term" value="F:oxidoreductase activity"/>
    <property type="evidence" value="ECO:0007669"/>
    <property type="project" value="UniProtKB-KW"/>
</dbReference>
<dbReference type="InterPro" id="IPR000415">
    <property type="entry name" value="Nitroreductase-like"/>
</dbReference>
<gene>
    <name evidence="5" type="ORF">DPM19_05560</name>
</gene>
<dbReference type="SUPFAM" id="SSF55469">
    <property type="entry name" value="FMN-dependent nitroreductase-like"/>
    <property type="match status" value="1"/>
</dbReference>
<dbReference type="PANTHER" id="PTHR23026:SF90">
    <property type="entry name" value="IODOTYROSINE DEIODINASE 1"/>
    <property type="match status" value="1"/>
</dbReference>
<keyword evidence="1" id="KW-0285">Flavoprotein</keyword>
<protein>
    <submittedName>
        <fullName evidence="5">Nitroreductase</fullName>
    </submittedName>
</protein>
<keyword evidence="6" id="KW-1185">Reference proteome</keyword>
<organism evidence="5 6">
    <name type="scientific">Actinomadura craniellae</name>
    <dbReference type="NCBI Taxonomy" id="2231787"/>
    <lineage>
        <taxon>Bacteria</taxon>
        <taxon>Bacillati</taxon>
        <taxon>Actinomycetota</taxon>
        <taxon>Actinomycetes</taxon>
        <taxon>Streptosporangiales</taxon>
        <taxon>Thermomonosporaceae</taxon>
        <taxon>Actinomadura</taxon>
    </lineage>
</organism>
<proteinExistence type="predicted"/>
<evidence type="ECO:0000256" key="1">
    <source>
        <dbReference type="ARBA" id="ARBA00022630"/>
    </source>
</evidence>
<dbReference type="EMBL" id="QLYX01000002">
    <property type="protein sequence ID" value="RAY16346.1"/>
    <property type="molecule type" value="Genomic_DNA"/>
</dbReference>
<evidence type="ECO:0000313" key="5">
    <source>
        <dbReference type="EMBL" id="RAY16346.1"/>
    </source>
</evidence>
<keyword evidence="2" id="KW-0288">FMN</keyword>
<evidence type="ECO:0000313" key="6">
    <source>
        <dbReference type="Proteomes" id="UP000251891"/>
    </source>
</evidence>
<dbReference type="OrthoDB" id="3774920at2"/>